<comment type="caution">
    <text evidence="7">The sequence shown here is derived from an EMBL/GenBank/DDBJ whole genome shotgun (WGS) entry which is preliminary data.</text>
</comment>
<reference evidence="7" key="1">
    <citation type="submission" date="2014-12" db="EMBL/GenBank/DDBJ databases">
        <authorList>
            <person name="Huang H.-H."/>
            <person name="Chen S.-C."/>
            <person name="Lai M.-C."/>
        </authorList>
    </citation>
    <scope>NUCLEOTIDE SEQUENCE</scope>
    <source>
        <strain evidence="7">K1F9705b</strain>
    </source>
</reference>
<comment type="subunit">
    <text evidence="6">Part of the 50S ribosomal subunit.</text>
</comment>
<gene>
    <name evidence="7" type="primary">rpl4lp</name>
    <name evidence="6" type="synonym">rpl4</name>
    <name evidence="7" type="ORF">RJ53_07315</name>
</gene>
<dbReference type="NCBIfam" id="TIGR03672">
    <property type="entry name" value="rpl4p_arch"/>
    <property type="match status" value="1"/>
</dbReference>
<dbReference type="Pfam" id="PF00573">
    <property type="entry name" value="Ribosomal_L4"/>
    <property type="match status" value="1"/>
</dbReference>
<name>A0A8J8B5Q7_9EURY</name>
<comment type="similarity">
    <text evidence="1 6">Belongs to the universal ribosomal protein uL4 family.</text>
</comment>
<dbReference type="InterPro" id="IPR023574">
    <property type="entry name" value="Ribosomal_uL4_dom_sf"/>
</dbReference>
<proteinExistence type="inferred from homology"/>
<evidence type="ECO:0000313" key="8">
    <source>
        <dbReference type="Proteomes" id="UP000730161"/>
    </source>
</evidence>
<evidence type="ECO:0000256" key="6">
    <source>
        <dbReference type="HAMAP-Rule" id="MF_01328"/>
    </source>
</evidence>
<dbReference type="GO" id="GO:0005840">
    <property type="term" value="C:ribosome"/>
    <property type="evidence" value="ECO:0007669"/>
    <property type="project" value="UniProtKB-KW"/>
</dbReference>
<keyword evidence="2 6" id="KW-0699">rRNA-binding</keyword>
<keyword evidence="3 6" id="KW-0694">RNA-binding</keyword>
<dbReference type="Gene3D" id="3.40.1370.10">
    <property type="match status" value="1"/>
</dbReference>
<dbReference type="InterPro" id="IPR013000">
    <property type="entry name" value="Ribosomal_uL4_euk/arc_CS"/>
</dbReference>
<dbReference type="RefSeq" id="WP_211531009.1">
    <property type="nucleotide sequence ID" value="NZ_JWHL01000011.1"/>
</dbReference>
<dbReference type="PANTHER" id="PTHR19431">
    <property type="entry name" value="60S RIBOSOMAL PROTEIN L4"/>
    <property type="match status" value="1"/>
</dbReference>
<organism evidence="7 8">
    <name type="scientific">Methanocalculus chunghsingensis</name>
    <dbReference type="NCBI Taxonomy" id="156457"/>
    <lineage>
        <taxon>Archaea</taxon>
        <taxon>Methanobacteriati</taxon>
        <taxon>Methanobacteriota</taxon>
        <taxon>Stenosarchaea group</taxon>
        <taxon>Methanomicrobia</taxon>
        <taxon>Methanomicrobiales</taxon>
        <taxon>Methanocalculaceae</taxon>
        <taxon>Methanocalculus</taxon>
    </lineage>
</organism>
<dbReference type="Proteomes" id="UP000730161">
    <property type="component" value="Unassembled WGS sequence"/>
</dbReference>
<sequence>MKAAVKSLDGSPVKEIDLPAVFDTPYRPDVIKRAVLALQSTRYQPHGTDPLAGMRTSAASWGSGRGAAQLPRIRNGSRAARVPQARGGRACHPPVTAKILVEKINKKEKILAIRSAIAATTSADLVRGRGHVFGDEVICVVEDAFENLSRTTEVISVLEAFGIMGDVTRSKLSKNRKPGRGKLRGRGYKQKKSVLIVTSTNPLRAAVNLPGVDSVTVGELNAEHLAPGTHAGRLTLWTESALQQLHEVK</sequence>
<dbReference type="GO" id="GO:1990904">
    <property type="term" value="C:ribonucleoprotein complex"/>
    <property type="evidence" value="ECO:0007669"/>
    <property type="project" value="UniProtKB-KW"/>
</dbReference>
<evidence type="ECO:0000256" key="1">
    <source>
        <dbReference type="ARBA" id="ARBA00010528"/>
    </source>
</evidence>
<evidence type="ECO:0000256" key="3">
    <source>
        <dbReference type="ARBA" id="ARBA00022884"/>
    </source>
</evidence>
<dbReference type="OrthoDB" id="10737at2157"/>
<dbReference type="GO" id="GO:0006412">
    <property type="term" value="P:translation"/>
    <property type="evidence" value="ECO:0007669"/>
    <property type="project" value="UniProtKB-UniRule"/>
</dbReference>
<evidence type="ECO:0000256" key="4">
    <source>
        <dbReference type="ARBA" id="ARBA00022980"/>
    </source>
</evidence>
<keyword evidence="8" id="KW-1185">Reference proteome</keyword>
<dbReference type="GO" id="GO:0003735">
    <property type="term" value="F:structural constituent of ribosome"/>
    <property type="evidence" value="ECO:0007669"/>
    <property type="project" value="InterPro"/>
</dbReference>
<dbReference type="InterPro" id="IPR002136">
    <property type="entry name" value="Ribosomal_uL4"/>
</dbReference>
<dbReference type="PROSITE" id="PS00939">
    <property type="entry name" value="RIBOSOMAL_L1E"/>
    <property type="match status" value="1"/>
</dbReference>
<evidence type="ECO:0000256" key="2">
    <source>
        <dbReference type="ARBA" id="ARBA00022730"/>
    </source>
</evidence>
<comment type="function">
    <text evidence="6">Forms part of the polypeptide exit tunnel.</text>
</comment>
<keyword evidence="4 6" id="KW-0689">Ribosomal protein</keyword>
<keyword evidence="5 6" id="KW-0687">Ribonucleoprotein</keyword>
<evidence type="ECO:0000313" key="7">
    <source>
        <dbReference type="EMBL" id="MBR1369309.1"/>
    </source>
</evidence>
<evidence type="ECO:0000256" key="5">
    <source>
        <dbReference type="ARBA" id="ARBA00023274"/>
    </source>
</evidence>
<dbReference type="GO" id="GO:0019843">
    <property type="term" value="F:rRNA binding"/>
    <property type="evidence" value="ECO:0007669"/>
    <property type="project" value="UniProtKB-UniRule"/>
</dbReference>
<dbReference type="SUPFAM" id="SSF52166">
    <property type="entry name" value="Ribosomal protein L4"/>
    <property type="match status" value="1"/>
</dbReference>
<dbReference type="InterPro" id="IPR045240">
    <property type="entry name" value="Ribosomal_uL4_euk/arch"/>
</dbReference>
<dbReference type="AlphaFoldDB" id="A0A8J8B5Q7"/>
<dbReference type="EMBL" id="JWHL01000011">
    <property type="protein sequence ID" value="MBR1369309.1"/>
    <property type="molecule type" value="Genomic_DNA"/>
</dbReference>
<protein>
    <recommendedName>
        <fullName evidence="6">Large ribosomal subunit protein uL4</fullName>
    </recommendedName>
</protein>
<comment type="function">
    <text evidence="6">One of the primary rRNA binding proteins, this protein initially binds near the 5'-end of the 23S rRNA. It is important during the early stages of 50S assembly. It makes multiple contacts with different domains of the 23S rRNA in the assembled 50S subunit and ribosome.</text>
</comment>
<accession>A0A8J8B5Q7</accession>
<dbReference type="HAMAP" id="MF_01328_A">
    <property type="entry name" value="Ribosomal_uL4_A"/>
    <property type="match status" value="1"/>
</dbReference>
<dbReference type="InterPro" id="IPR019970">
    <property type="entry name" value="Ribosomall_uL4-arc"/>
</dbReference>